<evidence type="ECO:0000256" key="22">
    <source>
        <dbReference type="ARBA" id="ARBA00034000"/>
    </source>
</evidence>
<dbReference type="GO" id="GO:0009002">
    <property type="term" value="F:serine-type D-Ala-D-Ala carboxypeptidase activity"/>
    <property type="evidence" value="ECO:0007669"/>
    <property type="project" value="UniProtKB-EC"/>
</dbReference>
<protein>
    <recommendedName>
        <fullName evidence="7">Penicillin-binding protein 1A</fullName>
        <ecNumber evidence="23">2.4.99.28</ecNumber>
        <ecNumber evidence="6">3.4.16.4</ecNumber>
    </recommendedName>
</protein>
<dbReference type="EC" id="3.4.16.4" evidence="6"/>
<evidence type="ECO:0000256" key="7">
    <source>
        <dbReference type="ARBA" id="ARBA00018638"/>
    </source>
</evidence>
<dbReference type="InterPro" id="IPR036950">
    <property type="entry name" value="PBP_transglycosylase"/>
</dbReference>
<dbReference type="NCBIfam" id="TIGR02074">
    <property type="entry name" value="PBP_1a_fam"/>
    <property type="match status" value="1"/>
</dbReference>
<evidence type="ECO:0000256" key="4">
    <source>
        <dbReference type="ARBA" id="ARBA00007090"/>
    </source>
</evidence>
<keyword evidence="16" id="KW-0573">Peptidoglycan synthesis</keyword>
<evidence type="ECO:0000256" key="3">
    <source>
        <dbReference type="ARBA" id="ARBA00004752"/>
    </source>
</evidence>
<keyword evidence="11" id="KW-0808">Transferase</keyword>
<evidence type="ECO:0000256" key="11">
    <source>
        <dbReference type="ARBA" id="ARBA00022679"/>
    </source>
</evidence>
<evidence type="ECO:0000256" key="25">
    <source>
        <dbReference type="ARBA" id="ARBA00060592"/>
    </source>
</evidence>
<evidence type="ECO:0000256" key="14">
    <source>
        <dbReference type="ARBA" id="ARBA00022960"/>
    </source>
</evidence>
<keyword evidence="10" id="KW-0328">Glycosyltransferase</keyword>
<sequence length="746" mass="82820">MAEETKETKKILPWKKKDKKKDKKKNKKKRRKILAIISVIFLLLVVVCWFAFGRKAMQLRSEAKDIVEESTVDTFKASQTSIVYDTNGKQLTKLKGEKDAYYLSFQDLPENAVNAMIAVEDQNFYKHSGVDYKGVLRAAVSFVTKKGEITQGGSTITQQLARTVFLNREVSWQRKVKEMFVAVELEKKYSKEQIMEFYLNNIYFSNGYYGIQAASKGYFDKDADELTLSETAFLCSIPNAPTMYDPLKNKEKTLTRRDKILKDMYGEGMISKSEYEDSLKEEINVQDNRSNSQTEKKNYVETYVLHCATKELMKQNGFDFKNSFDSDSEKEQYDDEYDKMYAECKRNLYSGGYRIYTSIDPDIQDQLQESIDNSLSGYTEQDKNGIYQTQASGTCIDNDTGRVVAIVGGREQENVGFTLNRAYQSPRQPGSAIKPLLVFAPALEKGWSANSIVNDNPMDKNDEHHVNNSGGSYSGQITFRRAVEKSSNVATMRIYEQIGPNSALSYLEKMNFKYLQEEDYKYYTTCLGGFTRGATSEEMAAGYATLANDGDYREPTCIKKITTADGEEIVSSDMKKRAVYSESAAKDMTDILQSVISGGTGRGAKVSNIDTAGKTGTTSSNRDGWFCGYTPYYTTAIWVGRDDNKQMAALSGASYPKSIWTTFMNTIHEGLSGDRELSGSGKADGGTTATTTEKASSSASTTATTESSSETTTEAPTTAAPTTTTAAPTTTTAAPSSETNAGSAAQ</sequence>
<feature type="domain" description="Glycosyl transferase family 51" evidence="29">
    <location>
        <begin position="88"/>
        <end position="264"/>
    </location>
</feature>
<name>A0A9D1WUM6_9FIRM</name>
<evidence type="ECO:0000256" key="15">
    <source>
        <dbReference type="ARBA" id="ARBA00022968"/>
    </source>
</evidence>
<proteinExistence type="inferred from homology"/>
<evidence type="ECO:0000256" key="12">
    <source>
        <dbReference type="ARBA" id="ARBA00022692"/>
    </source>
</evidence>
<keyword evidence="19" id="KW-0046">Antibiotic resistance</keyword>
<dbReference type="GO" id="GO:0009252">
    <property type="term" value="P:peptidoglycan biosynthetic process"/>
    <property type="evidence" value="ECO:0007669"/>
    <property type="project" value="UniProtKB-KW"/>
</dbReference>
<dbReference type="AlphaFoldDB" id="A0A9D1WUM6"/>
<comment type="similarity">
    <text evidence="5">In the N-terminal section; belongs to the glycosyltransferase 51 family.</text>
</comment>
<comment type="pathway">
    <text evidence="3">Cell wall biogenesis; peptidoglycan biosynthesis.</text>
</comment>
<evidence type="ECO:0000256" key="9">
    <source>
        <dbReference type="ARBA" id="ARBA00022670"/>
    </source>
</evidence>
<dbReference type="InterPro" id="IPR001460">
    <property type="entry name" value="PCN-bd_Tpept"/>
</dbReference>
<evidence type="ECO:0000256" key="27">
    <source>
        <dbReference type="SAM" id="Phobius"/>
    </source>
</evidence>
<dbReference type="Gene3D" id="1.10.3810.10">
    <property type="entry name" value="Biosynthetic peptidoglycan transglycosylase-like"/>
    <property type="match status" value="1"/>
</dbReference>
<dbReference type="GO" id="GO:0046677">
    <property type="term" value="P:response to antibiotic"/>
    <property type="evidence" value="ECO:0007669"/>
    <property type="project" value="UniProtKB-KW"/>
</dbReference>
<evidence type="ECO:0000259" key="28">
    <source>
        <dbReference type="Pfam" id="PF00905"/>
    </source>
</evidence>
<dbReference type="SUPFAM" id="SSF56601">
    <property type="entry name" value="beta-lactamase/transpeptidase-like"/>
    <property type="match status" value="1"/>
</dbReference>
<evidence type="ECO:0000256" key="6">
    <source>
        <dbReference type="ARBA" id="ARBA00012448"/>
    </source>
</evidence>
<evidence type="ECO:0000256" key="18">
    <source>
        <dbReference type="ARBA" id="ARBA00023136"/>
    </source>
</evidence>
<dbReference type="EC" id="2.4.99.28" evidence="23"/>
<feature type="region of interest" description="Disordered" evidence="26">
    <location>
        <begin position="1"/>
        <end position="26"/>
    </location>
</feature>
<reference evidence="30" key="2">
    <citation type="submission" date="2021-04" db="EMBL/GenBank/DDBJ databases">
        <authorList>
            <person name="Gilroy R."/>
        </authorList>
    </citation>
    <scope>NUCLEOTIDE SEQUENCE</scope>
    <source>
        <strain evidence="30">CHK191-13928</strain>
    </source>
</reference>
<evidence type="ECO:0000259" key="29">
    <source>
        <dbReference type="Pfam" id="PF00912"/>
    </source>
</evidence>
<dbReference type="Pfam" id="PF00905">
    <property type="entry name" value="Transpeptidase"/>
    <property type="match status" value="1"/>
</dbReference>
<keyword evidence="8" id="KW-0121">Carboxypeptidase</keyword>
<keyword evidence="14" id="KW-0133">Cell shape</keyword>
<evidence type="ECO:0000256" key="10">
    <source>
        <dbReference type="ARBA" id="ARBA00022676"/>
    </source>
</evidence>
<dbReference type="InterPro" id="IPR012338">
    <property type="entry name" value="Beta-lactam/transpept-like"/>
</dbReference>
<evidence type="ECO:0000256" key="17">
    <source>
        <dbReference type="ARBA" id="ARBA00022989"/>
    </source>
</evidence>
<evidence type="ECO:0000313" key="31">
    <source>
        <dbReference type="Proteomes" id="UP000886721"/>
    </source>
</evidence>
<comment type="function">
    <text evidence="1">Cell wall formation. Synthesis of cross-linked peptidoglycan from the lipid intermediates. The enzyme has a penicillin-insensitive transglycosylase N-terminal domain (formation of linear glycan strands) and a penicillin-sensitive transpeptidase C-terminal domain (cross-linking of the peptide subunits).</text>
</comment>
<gene>
    <name evidence="30" type="ORF">H9735_04930</name>
</gene>
<keyword evidence="21" id="KW-0961">Cell wall biogenesis/degradation</keyword>
<feature type="compositionally biased region" description="Basic residues" evidence="26">
    <location>
        <begin position="12"/>
        <end position="26"/>
    </location>
</feature>
<feature type="compositionally biased region" description="Low complexity" evidence="26">
    <location>
        <begin position="687"/>
        <end position="739"/>
    </location>
</feature>
<feature type="compositionally biased region" description="Basic and acidic residues" evidence="26">
    <location>
        <begin position="1"/>
        <end position="10"/>
    </location>
</feature>
<dbReference type="FunFam" id="1.10.3810.10:FF:000001">
    <property type="entry name" value="Penicillin-binding protein 1A"/>
    <property type="match status" value="1"/>
</dbReference>
<dbReference type="Proteomes" id="UP000886721">
    <property type="component" value="Unassembled WGS sequence"/>
</dbReference>
<evidence type="ECO:0000256" key="21">
    <source>
        <dbReference type="ARBA" id="ARBA00023316"/>
    </source>
</evidence>
<evidence type="ECO:0000256" key="1">
    <source>
        <dbReference type="ARBA" id="ARBA00002624"/>
    </source>
</evidence>
<dbReference type="GO" id="GO:0071555">
    <property type="term" value="P:cell wall organization"/>
    <property type="evidence" value="ECO:0007669"/>
    <property type="project" value="UniProtKB-KW"/>
</dbReference>
<keyword evidence="15" id="KW-0735">Signal-anchor</keyword>
<comment type="similarity">
    <text evidence="4">In the C-terminal section; belongs to the transpeptidase family.</text>
</comment>
<dbReference type="GO" id="GO:0005886">
    <property type="term" value="C:plasma membrane"/>
    <property type="evidence" value="ECO:0007669"/>
    <property type="project" value="UniProtKB-SubCell"/>
</dbReference>
<keyword evidence="12 27" id="KW-0812">Transmembrane</keyword>
<evidence type="ECO:0000256" key="19">
    <source>
        <dbReference type="ARBA" id="ARBA00023251"/>
    </source>
</evidence>
<comment type="pathway">
    <text evidence="25">Glycan biosynthesis.</text>
</comment>
<comment type="caution">
    <text evidence="30">The sequence shown here is derived from an EMBL/GenBank/DDBJ whole genome shotgun (WGS) entry which is preliminary data.</text>
</comment>
<dbReference type="Gene3D" id="3.40.710.10">
    <property type="entry name" value="DD-peptidase/beta-lactamase superfamily"/>
    <property type="match status" value="1"/>
</dbReference>
<evidence type="ECO:0000256" key="13">
    <source>
        <dbReference type="ARBA" id="ARBA00022801"/>
    </source>
</evidence>
<dbReference type="GO" id="GO:0006508">
    <property type="term" value="P:proteolysis"/>
    <property type="evidence" value="ECO:0007669"/>
    <property type="project" value="UniProtKB-KW"/>
</dbReference>
<dbReference type="PANTHER" id="PTHR32282">
    <property type="entry name" value="BINDING PROTEIN TRANSPEPTIDASE, PUTATIVE-RELATED"/>
    <property type="match status" value="1"/>
</dbReference>
<dbReference type="GO" id="GO:0008658">
    <property type="term" value="F:penicillin binding"/>
    <property type="evidence" value="ECO:0007669"/>
    <property type="project" value="InterPro"/>
</dbReference>
<comment type="catalytic activity">
    <reaction evidence="24">
        <text>[GlcNAc-(1-&gt;4)-Mur2Ac(oyl-L-Ala-gamma-D-Glu-L-Lys-D-Ala-D-Ala)](n)-di-trans,octa-cis-undecaprenyl diphosphate + beta-D-GlcNAc-(1-&gt;4)-Mur2Ac(oyl-L-Ala-gamma-D-Glu-L-Lys-D-Ala-D-Ala)-di-trans,octa-cis-undecaprenyl diphosphate = [GlcNAc-(1-&gt;4)-Mur2Ac(oyl-L-Ala-gamma-D-Glu-L-Lys-D-Ala-D-Ala)](n+1)-di-trans,octa-cis-undecaprenyl diphosphate + di-trans,octa-cis-undecaprenyl diphosphate + H(+)</text>
        <dbReference type="Rhea" id="RHEA:23708"/>
        <dbReference type="Rhea" id="RHEA-COMP:9602"/>
        <dbReference type="Rhea" id="RHEA-COMP:9603"/>
        <dbReference type="ChEBI" id="CHEBI:15378"/>
        <dbReference type="ChEBI" id="CHEBI:58405"/>
        <dbReference type="ChEBI" id="CHEBI:60033"/>
        <dbReference type="ChEBI" id="CHEBI:78435"/>
        <dbReference type="EC" id="2.4.99.28"/>
    </reaction>
</comment>
<dbReference type="SUPFAM" id="SSF53955">
    <property type="entry name" value="Lysozyme-like"/>
    <property type="match status" value="1"/>
</dbReference>
<feature type="domain" description="Penicillin-binding protein transpeptidase" evidence="28">
    <location>
        <begin position="395"/>
        <end position="635"/>
    </location>
</feature>
<comment type="catalytic activity">
    <reaction evidence="22">
        <text>Preferential cleavage: (Ac)2-L-Lys-D-Ala-|-D-Ala. Also transpeptidation of peptidyl-alanyl moieties that are N-acyl substituents of D-alanine.</text>
        <dbReference type="EC" id="3.4.16.4"/>
    </reaction>
</comment>
<dbReference type="GO" id="GO:0008955">
    <property type="term" value="F:peptidoglycan glycosyltransferase activity"/>
    <property type="evidence" value="ECO:0007669"/>
    <property type="project" value="UniProtKB-EC"/>
</dbReference>
<evidence type="ECO:0000313" key="30">
    <source>
        <dbReference type="EMBL" id="HIX67457.1"/>
    </source>
</evidence>
<dbReference type="InterPro" id="IPR023346">
    <property type="entry name" value="Lysozyme-like_dom_sf"/>
</dbReference>
<dbReference type="Pfam" id="PF00912">
    <property type="entry name" value="Transgly"/>
    <property type="match status" value="1"/>
</dbReference>
<feature type="transmembrane region" description="Helical" evidence="27">
    <location>
        <begin position="33"/>
        <end position="52"/>
    </location>
</feature>
<comment type="subcellular location">
    <subcellularLocation>
        <location evidence="2">Cell membrane</location>
        <topology evidence="2">Single-pass type II membrane protein</topology>
    </subcellularLocation>
</comment>
<evidence type="ECO:0000256" key="8">
    <source>
        <dbReference type="ARBA" id="ARBA00022645"/>
    </source>
</evidence>
<keyword evidence="20" id="KW-0511">Multifunctional enzyme</keyword>
<evidence type="ECO:0000256" key="5">
    <source>
        <dbReference type="ARBA" id="ARBA00007739"/>
    </source>
</evidence>
<dbReference type="EMBL" id="DXEM01000015">
    <property type="protein sequence ID" value="HIX67457.1"/>
    <property type="molecule type" value="Genomic_DNA"/>
</dbReference>
<keyword evidence="17 27" id="KW-1133">Transmembrane helix</keyword>
<evidence type="ECO:0000256" key="23">
    <source>
        <dbReference type="ARBA" id="ARBA00044770"/>
    </source>
</evidence>
<evidence type="ECO:0000256" key="24">
    <source>
        <dbReference type="ARBA" id="ARBA00049902"/>
    </source>
</evidence>
<evidence type="ECO:0000256" key="2">
    <source>
        <dbReference type="ARBA" id="ARBA00004401"/>
    </source>
</evidence>
<evidence type="ECO:0000256" key="26">
    <source>
        <dbReference type="SAM" id="MobiDB-lite"/>
    </source>
</evidence>
<dbReference type="GO" id="GO:0008360">
    <property type="term" value="P:regulation of cell shape"/>
    <property type="evidence" value="ECO:0007669"/>
    <property type="project" value="UniProtKB-KW"/>
</dbReference>
<dbReference type="PANTHER" id="PTHR32282:SF33">
    <property type="entry name" value="PEPTIDOGLYCAN GLYCOSYLTRANSFERASE"/>
    <property type="match status" value="1"/>
</dbReference>
<feature type="region of interest" description="Disordered" evidence="26">
    <location>
        <begin position="671"/>
        <end position="746"/>
    </location>
</feature>
<reference evidence="30" key="1">
    <citation type="journal article" date="2021" name="PeerJ">
        <title>Extensive microbial diversity within the chicken gut microbiome revealed by metagenomics and culture.</title>
        <authorList>
            <person name="Gilroy R."/>
            <person name="Ravi A."/>
            <person name="Getino M."/>
            <person name="Pursley I."/>
            <person name="Horton D.L."/>
            <person name="Alikhan N.F."/>
            <person name="Baker D."/>
            <person name="Gharbi K."/>
            <person name="Hall N."/>
            <person name="Watson M."/>
            <person name="Adriaenssens E.M."/>
            <person name="Foster-Nyarko E."/>
            <person name="Jarju S."/>
            <person name="Secka A."/>
            <person name="Antonio M."/>
            <person name="Oren A."/>
            <person name="Chaudhuri R.R."/>
            <person name="La Ragione R."/>
            <person name="Hildebrand F."/>
            <person name="Pallen M.J."/>
        </authorList>
    </citation>
    <scope>NUCLEOTIDE SEQUENCE</scope>
    <source>
        <strain evidence="30">CHK191-13928</strain>
    </source>
</reference>
<dbReference type="InterPro" id="IPR050396">
    <property type="entry name" value="Glycosyltr_51/Transpeptidase"/>
</dbReference>
<keyword evidence="13" id="KW-0378">Hydrolase</keyword>
<organism evidence="30 31">
    <name type="scientific">Candidatus Anaerostipes excrementavium</name>
    <dbReference type="NCBI Taxonomy" id="2838463"/>
    <lineage>
        <taxon>Bacteria</taxon>
        <taxon>Bacillati</taxon>
        <taxon>Bacillota</taxon>
        <taxon>Clostridia</taxon>
        <taxon>Lachnospirales</taxon>
        <taxon>Lachnospiraceae</taxon>
        <taxon>Anaerostipes</taxon>
    </lineage>
</organism>
<accession>A0A9D1WUM6</accession>
<keyword evidence="18 27" id="KW-0472">Membrane</keyword>
<evidence type="ECO:0000256" key="16">
    <source>
        <dbReference type="ARBA" id="ARBA00022984"/>
    </source>
</evidence>
<dbReference type="InterPro" id="IPR001264">
    <property type="entry name" value="Glyco_trans_51"/>
</dbReference>
<evidence type="ECO:0000256" key="20">
    <source>
        <dbReference type="ARBA" id="ARBA00023268"/>
    </source>
</evidence>
<keyword evidence="9" id="KW-0645">Protease</keyword>